<dbReference type="EMBL" id="AGSI01000012">
    <property type="protein sequence ID" value="EIE21323.1"/>
    <property type="molecule type" value="Genomic_DNA"/>
</dbReference>
<gene>
    <name evidence="2" type="ORF">COCSUDRAFT_56546</name>
</gene>
<dbReference type="STRING" id="574566.I0YSF4"/>
<dbReference type="AlphaFoldDB" id="I0YSF4"/>
<reference evidence="2 3" key="1">
    <citation type="journal article" date="2012" name="Genome Biol.">
        <title>The genome of the polar eukaryotic microalga coccomyxa subellipsoidea reveals traits of cold adaptation.</title>
        <authorList>
            <person name="Blanc G."/>
            <person name="Agarkova I."/>
            <person name="Grimwood J."/>
            <person name="Kuo A."/>
            <person name="Brueggeman A."/>
            <person name="Dunigan D."/>
            <person name="Gurnon J."/>
            <person name="Ladunga I."/>
            <person name="Lindquist E."/>
            <person name="Lucas S."/>
            <person name="Pangilinan J."/>
            <person name="Proschold T."/>
            <person name="Salamov A."/>
            <person name="Schmutz J."/>
            <person name="Weeks D."/>
            <person name="Yamada T."/>
            <person name="Claverie J.M."/>
            <person name="Grigoriev I."/>
            <person name="Van Etten J."/>
            <person name="Lomsadze A."/>
            <person name="Borodovsky M."/>
        </authorList>
    </citation>
    <scope>NUCLEOTIDE SEQUENCE [LARGE SCALE GENOMIC DNA]</scope>
    <source>
        <strain evidence="2 3">C-169</strain>
    </source>
</reference>
<proteinExistence type="predicted"/>
<evidence type="ECO:0000313" key="2">
    <source>
        <dbReference type="EMBL" id="EIE21323.1"/>
    </source>
</evidence>
<dbReference type="OrthoDB" id="512800at2759"/>
<dbReference type="InterPro" id="IPR015943">
    <property type="entry name" value="WD40/YVTN_repeat-like_dom_sf"/>
</dbReference>
<dbReference type="SUPFAM" id="SSF50978">
    <property type="entry name" value="WD40 repeat-like"/>
    <property type="match status" value="1"/>
</dbReference>
<dbReference type="RefSeq" id="XP_005645867.1">
    <property type="nucleotide sequence ID" value="XM_005645810.1"/>
</dbReference>
<keyword evidence="1" id="KW-0853">WD repeat</keyword>
<dbReference type="Proteomes" id="UP000007264">
    <property type="component" value="Unassembled WGS sequence"/>
</dbReference>
<protein>
    <submittedName>
        <fullName evidence="2">Uncharacterized protein</fullName>
    </submittedName>
</protein>
<organism evidence="2 3">
    <name type="scientific">Coccomyxa subellipsoidea (strain C-169)</name>
    <name type="common">Green microalga</name>
    <dbReference type="NCBI Taxonomy" id="574566"/>
    <lineage>
        <taxon>Eukaryota</taxon>
        <taxon>Viridiplantae</taxon>
        <taxon>Chlorophyta</taxon>
        <taxon>core chlorophytes</taxon>
        <taxon>Trebouxiophyceae</taxon>
        <taxon>Trebouxiophyceae incertae sedis</taxon>
        <taxon>Coccomyxaceae</taxon>
        <taxon>Coccomyxa</taxon>
        <taxon>Coccomyxa subellipsoidea</taxon>
    </lineage>
</organism>
<dbReference type="GeneID" id="17039308"/>
<evidence type="ECO:0000256" key="1">
    <source>
        <dbReference type="PROSITE-ProRule" id="PRU00221"/>
    </source>
</evidence>
<dbReference type="InterPro" id="IPR036322">
    <property type="entry name" value="WD40_repeat_dom_sf"/>
</dbReference>
<sequence>MATGTSKGTVALWDARAHKRPCSELQGPQHTGALQTLQVTPDGRAVIAGSQCGQVLMWDMRGGRSPTAQLGAYGPARHPLLAAVRLRAALAAVPGLTQQTHLPGTSLLSLILDALDPRRAAFCLPCGWQGVLDLVRQEVTHLYCPPHDEENPAALNHDCLPAWGRNGGPYCCPSASGVTLLDFNSKTASPQKHTPPCVHE</sequence>
<dbReference type="Gene3D" id="2.130.10.10">
    <property type="entry name" value="YVTN repeat-like/Quinoprotein amine dehydrogenase"/>
    <property type="match status" value="1"/>
</dbReference>
<evidence type="ECO:0000313" key="3">
    <source>
        <dbReference type="Proteomes" id="UP000007264"/>
    </source>
</evidence>
<dbReference type="eggNOG" id="ENOG502QTIU">
    <property type="taxonomic scope" value="Eukaryota"/>
</dbReference>
<dbReference type="KEGG" id="csl:COCSUDRAFT_56546"/>
<keyword evidence="3" id="KW-1185">Reference proteome</keyword>
<dbReference type="InterPro" id="IPR001680">
    <property type="entry name" value="WD40_rpt"/>
</dbReference>
<accession>I0YSF4</accession>
<name>I0YSF4_COCSC</name>
<dbReference type="PROSITE" id="PS50082">
    <property type="entry name" value="WD_REPEATS_2"/>
    <property type="match status" value="1"/>
</dbReference>
<comment type="caution">
    <text evidence="2">The sequence shown here is derived from an EMBL/GenBank/DDBJ whole genome shotgun (WGS) entry which is preliminary data.</text>
</comment>
<feature type="repeat" description="WD" evidence="1">
    <location>
        <begin position="27"/>
        <end position="68"/>
    </location>
</feature>